<dbReference type="InParanoid" id="D8QFR0"/>
<dbReference type="GeneID" id="9592133"/>
<dbReference type="HOGENOM" id="CLU_1846258_0_0_1"/>
<reference evidence="1 2" key="1">
    <citation type="journal article" date="2010" name="Nat. Biotechnol.">
        <title>Genome sequence of the model mushroom Schizophyllum commune.</title>
        <authorList>
            <person name="Ohm R.A."/>
            <person name="de Jong J.F."/>
            <person name="Lugones L.G."/>
            <person name="Aerts A."/>
            <person name="Kothe E."/>
            <person name="Stajich J.E."/>
            <person name="de Vries R.P."/>
            <person name="Record E."/>
            <person name="Levasseur A."/>
            <person name="Baker S.E."/>
            <person name="Bartholomew K.A."/>
            <person name="Coutinho P.M."/>
            <person name="Erdmann S."/>
            <person name="Fowler T.J."/>
            <person name="Gathman A.C."/>
            <person name="Lombard V."/>
            <person name="Henrissat B."/>
            <person name="Knabe N."/>
            <person name="Kuees U."/>
            <person name="Lilly W.W."/>
            <person name="Lindquist E."/>
            <person name="Lucas S."/>
            <person name="Magnuson J.K."/>
            <person name="Piumi F."/>
            <person name="Raudaskoski M."/>
            <person name="Salamov A."/>
            <person name="Schmutz J."/>
            <person name="Schwarze F.W.M.R."/>
            <person name="vanKuyk P.A."/>
            <person name="Horton J.S."/>
            <person name="Grigoriev I.V."/>
            <person name="Woesten H.A.B."/>
        </authorList>
    </citation>
    <scope>NUCLEOTIDE SEQUENCE [LARGE SCALE GENOMIC DNA]</scope>
    <source>
        <strain evidence="2">H4-8 / FGSC 9210</strain>
    </source>
</reference>
<organism evidence="2">
    <name type="scientific">Schizophyllum commune (strain H4-8 / FGSC 9210)</name>
    <name type="common">Split gill fungus</name>
    <dbReference type="NCBI Taxonomy" id="578458"/>
    <lineage>
        <taxon>Eukaryota</taxon>
        <taxon>Fungi</taxon>
        <taxon>Dikarya</taxon>
        <taxon>Basidiomycota</taxon>
        <taxon>Agaricomycotina</taxon>
        <taxon>Agaricomycetes</taxon>
        <taxon>Agaricomycetidae</taxon>
        <taxon>Agaricales</taxon>
        <taxon>Schizophyllaceae</taxon>
        <taxon>Schizophyllum</taxon>
    </lineage>
</organism>
<dbReference type="Proteomes" id="UP000007431">
    <property type="component" value="Unassembled WGS sequence"/>
</dbReference>
<name>D8QFR0_SCHCM</name>
<evidence type="ECO:0000313" key="2">
    <source>
        <dbReference type="Proteomes" id="UP000007431"/>
    </source>
</evidence>
<proteinExistence type="predicted"/>
<sequence>MSSLPSYAVAIFQQSEKLRGKANWHSFAEAFINFCTGVGAEHIVADSALNPSKTALDNAIGYVLSGMLEKDVKDGVPGKHGGQELYKALKASCVHRVFVIHTAMGPRDLTGGCPASAQCGRRPAGSPCALIPPASPRRD</sequence>
<keyword evidence="2" id="KW-1185">Reference proteome</keyword>
<accession>D8QFR0</accession>
<dbReference type="AlphaFoldDB" id="D8QFR0"/>
<dbReference type="KEGG" id="scm:SCHCO_01103664"/>
<evidence type="ECO:0000313" key="1">
    <source>
        <dbReference type="EMBL" id="EFI93168.1"/>
    </source>
</evidence>
<dbReference type="RefSeq" id="XP_003028071.1">
    <property type="nucleotide sequence ID" value="XM_003028025.1"/>
</dbReference>
<protein>
    <submittedName>
        <fullName evidence="1">Uncharacterized protein</fullName>
    </submittedName>
</protein>
<feature type="non-terminal residue" evidence="1">
    <location>
        <position position="139"/>
    </location>
</feature>
<gene>
    <name evidence="1" type="ORF">SCHCODRAFT_112696</name>
</gene>
<dbReference type="VEuPathDB" id="FungiDB:SCHCODRAFT_01103664"/>
<dbReference type="OrthoDB" id="3066634at2759"/>
<dbReference type="EMBL" id="GL377311">
    <property type="protein sequence ID" value="EFI93168.1"/>
    <property type="molecule type" value="Genomic_DNA"/>
</dbReference>